<feature type="transmembrane region" description="Helical" evidence="1">
    <location>
        <begin position="58"/>
        <end position="78"/>
    </location>
</feature>
<name>A0A1H0GNU7_9HYPH</name>
<organism evidence="2 3">
    <name type="scientific">Aureimonas jatrophae</name>
    <dbReference type="NCBI Taxonomy" id="1166073"/>
    <lineage>
        <taxon>Bacteria</taxon>
        <taxon>Pseudomonadati</taxon>
        <taxon>Pseudomonadota</taxon>
        <taxon>Alphaproteobacteria</taxon>
        <taxon>Hyphomicrobiales</taxon>
        <taxon>Aurantimonadaceae</taxon>
        <taxon>Aureimonas</taxon>
    </lineage>
</organism>
<keyword evidence="3" id="KW-1185">Reference proteome</keyword>
<evidence type="ECO:0000313" key="2">
    <source>
        <dbReference type="EMBL" id="SDO08528.1"/>
    </source>
</evidence>
<dbReference type="EMBL" id="FNIT01000003">
    <property type="protein sequence ID" value="SDO08528.1"/>
    <property type="molecule type" value="Genomic_DNA"/>
</dbReference>
<dbReference type="OrthoDB" id="9799456at2"/>
<proteinExistence type="predicted"/>
<protein>
    <submittedName>
        <fullName evidence="2">Uncharacterized conserved protein, DUF983 family</fullName>
    </submittedName>
</protein>
<dbReference type="Pfam" id="PF06170">
    <property type="entry name" value="DUF983"/>
    <property type="match status" value="1"/>
</dbReference>
<feature type="transmembrane region" description="Helical" evidence="1">
    <location>
        <begin position="84"/>
        <end position="106"/>
    </location>
</feature>
<sequence length="131" mass="14060">MSDRAPSYPGVDPAKAGAAGHCPRCGKGPLFQGFLKLRSACGRCKLDFRPLDQADGPAFFVMTVVGFVVVGLALYVEVAYSPSIVVHLLLWIPLTIILSLPLMRIAKGLMVGLQYRNKAAEGRWAGSDESP</sequence>
<dbReference type="InterPro" id="IPR009325">
    <property type="entry name" value="DUF983"/>
</dbReference>
<keyword evidence="1" id="KW-0812">Transmembrane</keyword>
<evidence type="ECO:0000313" key="3">
    <source>
        <dbReference type="Proteomes" id="UP000198793"/>
    </source>
</evidence>
<reference evidence="2 3" key="1">
    <citation type="submission" date="2016-10" db="EMBL/GenBank/DDBJ databases">
        <authorList>
            <person name="de Groot N.N."/>
        </authorList>
    </citation>
    <scope>NUCLEOTIDE SEQUENCE [LARGE SCALE GENOMIC DNA]</scope>
    <source>
        <strain evidence="3">L7-484,KACC 16230,DSM 25025</strain>
    </source>
</reference>
<evidence type="ECO:0000256" key="1">
    <source>
        <dbReference type="SAM" id="Phobius"/>
    </source>
</evidence>
<dbReference type="AlphaFoldDB" id="A0A1H0GNU7"/>
<accession>A0A1H0GNU7</accession>
<dbReference type="RefSeq" id="WP_090672044.1">
    <property type="nucleotide sequence ID" value="NZ_JACIDP010000001.1"/>
</dbReference>
<dbReference type="Proteomes" id="UP000198793">
    <property type="component" value="Unassembled WGS sequence"/>
</dbReference>
<keyword evidence="1" id="KW-1133">Transmembrane helix</keyword>
<dbReference type="STRING" id="1166073.SAMN05192530_103226"/>
<keyword evidence="1" id="KW-0472">Membrane</keyword>
<gene>
    <name evidence="2" type="ORF">SAMN05192530_103226</name>
</gene>